<proteinExistence type="predicted"/>
<sequence>MNWLTAPNDESLQSYIFRKLLVHGETDFSSVLTKNGMWKLNIETNINQQHIFKRTPEKHLIHLVKSNYKDHINCSFHHNAFYYLELYKQAFIQNETTSYINRFKFTYLRKNHLPIYFCETCIKNSISHYGYGYFKNSWFNAKSCKIHNVPLSYLSETSENKSAELIREILSGIKPKTSHENTTNEIKTIQSKPIQYFNYPLSPCLLQLIINKIRRIPSKYHKNSTYLNEETNSMANYIDRKINDSSGVYKKINGYTLELTINKLVNNNHFDIYKFLLQECIETDTYNGINNINSCKQRILTPKKKDCLNCRFSKQICGLSLNIELFTVHPDTKVTIRKNYCDTIKKIRSAWSFYGREPLISNLTSIPDDILENESWSVTKKIFEYDILDVLI</sequence>
<evidence type="ECO:0000313" key="2">
    <source>
        <dbReference type="Proteomes" id="UP000651977"/>
    </source>
</evidence>
<evidence type="ECO:0000313" key="1">
    <source>
        <dbReference type="EMBL" id="GGB11088.1"/>
    </source>
</evidence>
<keyword evidence="2" id="KW-1185">Reference proteome</keyword>
<protein>
    <recommendedName>
        <fullName evidence="3">Transposon Tn7 transposition protein TnsD C-termianl domain-containing protein</fullName>
    </recommendedName>
</protein>
<dbReference type="RefSeq" id="WP_055733233.1">
    <property type="nucleotide sequence ID" value="NZ_BMDY01000015.1"/>
</dbReference>
<evidence type="ECO:0008006" key="3">
    <source>
        <dbReference type="Google" id="ProtNLM"/>
    </source>
</evidence>
<organism evidence="1 2">
    <name type="scientific">Agarivorans gilvus</name>
    <dbReference type="NCBI Taxonomy" id="680279"/>
    <lineage>
        <taxon>Bacteria</taxon>
        <taxon>Pseudomonadati</taxon>
        <taxon>Pseudomonadota</taxon>
        <taxon>Gammaproteobacteria</taxon>
        <taxon>Alteromonadales</taxon>
        <taxon>Alteromonadaceae</taxon>
        <taxon>Agarivorans</taxon>
    </lineage>
</organism>
<dbReference type="Proteomes" id="UP000651977">
    <property type="component" value="Unassembled WGS sequence"/>
</dbReference>
<name>A0ABQ1I3Y8_9ALTE</name>
<dbReference type="EMBL" id="BMDY01000015">
    <property type="protein sequence ID" value="GGB11088.1"/>
    <property type="molecule type" value="Genomic_DNA"/>
</dbReference>
<gene>
    <name evidence="1" type="ORF">GCM10007414_25670</name>
</gene>
<accession>A0ABQ1I3Y8</accession>
<comment type="caution">
    <text evidence="1">The sequence shown here is derived from an EMBL/GenBank/DDBJ whole genome shotgun (WGS) entry which is preliminary data.</text>
</comment>
<reference evidence="2" key="1">
    <citation type="journal article" date="2019" name="Int. J. Syst. Evol. Microbiol.">
        <title>The Global Catalogue of Microorganisms (GCM) 10K type strain sequencing project: providing services to taxonomists for standard genome sequencing and annotation.</title>
        <authorList>
            <consortium name="The Broad Institute Genomics Platform"/>
            <consortium name="The Broad Institute Genome Sequencing Center for Infectious Disease"/>
            <person name="Wu L."/>
            <person name="Ma J."/>
        </authorList>
    </citation>
    <scope>NUCLEOTIDE SEQUENCE [LARGE SCALE GENOMIC DNA]</scope>
    <source>
        <strain evidence="2">CGMCC 1.10131</strain>
    </source>
</reference>